<feature type="transmembrane region" description="Helical" evidence="7">
    <location>
        <begin position="571"/>
        <end position="598"/>
    </location>
</feature>
<evidence type="ECO:0000256" key="6">
    <source>
        <dbReference type="ARBA" id="ARBA00023136"/>
    </source>
</evidence>
<organism evidence="8 9">
    <name type="scientific">Durusdinium trenchii</name>
    <dbReference type="NCBI Taxonomy" id="1381693"/>
    <lineage>
        <taxon>Eukaryota</taxon>
        <taxon>Sar</taxon>
        <taxon>Alveolata</taxon>
        <taxon>Dinophyceae</taxon>
        <taxon>Suessiales</taxon>
        <taxon>Symbiodiniaceae</taxon>
        <taxon>Durusdinium</taxon>
    </lineage>
</organism>
<dbReference type="InterPro" id="IPR004240">
    <property type="entry name" value="EMP70"/>
</dbReference>
<keyword evidence="9" id="KW-1185">Reference proteome</keyword>
<feature type="transmembrane region" description="Helical" evidence="7">
    <location>
        <begin position="379"/>
        <end position="402"/>
    </location>
</feature>
<feature type="transmembrane region" description="Helical" evidence="7">
    <location>
        <begin position="533"/>
        <end position="551"/>
    </location>
</feature>
<evidence type="ECO:0000256" key="2">
    <source>
        <dbReference type="ARBA" id="ARBA00005227"/>
    </source>
</evidence>
<evidence type="ECO:0000256" key="4">
    <source>
        <dbReference type="ARBA" id="ARBA00022729"/>
    </source>
</evidence>
<dbReference type="PANTHER" id="PTHR10766:SF111">
    <property type="entry name" value="TRANSMEMBRANE 9 SUPERFAMILY MEMBER 2"/>
    <property type="match status" value="1"/>
</dbReference>
<keyword evidence="5 7" id="KW-1133">Transmembrane helix</keyword>
<feature type="transmembrane region" description="Helical" evidence="7">
    <location>
        <begin position="414"/>
        <end position="438"/>
    </location>
</feature>
<keyword evidence="6 7" id="KW-0472">Membrane</keyword>
<feature type="signal peptide" evidence="7">
    <location>
        <begin position="1"/>
        <end position="16"/>
    </location>
</feature>
<keyword evidence="4 7" id="KW-0732">Signal</keyword>
<evidence type="ECO:0000313" key="9">
    <source>
        <dbReference type="Proteomes" id="UP001642464"/>
    </source>
</evidence>
<evidence type="ECO:0000256" key="5">
    <source>
        <dbReference type="ARBA" id="ARBA00022989"/>
    </source>
</evidence>
<gene>
    <name evidence="8" type="ORF">SCF082_LOCUS10116</name>
</gene>
<comment type="similarity">
    <text evidence="2 7">Belongs to the nonaspanin (TM9SF) (TC 9.A.2) family.</text>
</comment>
<feature type="transmembrane region" description="Helical" evidence="7">
    <location>
        <begin position="496"/>
        <end position="521"/>
    </location>
</feature>
<feature type="transmembrane region" description="Helical" evidence="7">
    <location>
        <begin position="348"/>
        <end position="367"/>
    </location>
</feature>
<feature type="transmembrane region" description="Helical" evidence="7">
    <location>
        <begin position="244"/>
        <end position="268"/>
    </location>
</feature>
<dbReference type="Proteomes" id="UP001642464">
    <property type="component" value="Unassembled WGS sequence"/>
</dbReference>
<feature type="transmembrane region" description="Helical" evidence="7">
    <location>
        <begin position="309"/>
        <end position="336"/>
    </location>
</feature>
<proteinExistence type="inferred from homology"/>
<comment type="subcellular location">
    <subcellularLocation>
        <location evidence="1">Membrane</location>
        <topology evidence="1">Multi-pass membrane protein</topology>
    </subcellularLocation>
</comment>
<evidence type="ECO:0000256" key="1">
    <source>
        <dbReference type="ARBA" id="ARBA00004141"/>
    </source>
</evidence>
<comment type="caution">
    <text evidence="8">The sequence shown here is derived from an EMBL/GenBank/DDBJ whole genome shotgun (WGS) entry which is preliminary data.</text>
</comment>
<accession>A0ABP0J3Y4</accession>
<dbReference type="EMBL" id="CAXAMM010005891">
    <property type="protein sequence ID" value="CAK9009023.1"/>
    <property type="molecule type" value="Genomic_DNA"/>
</dbReference>
<keyword evidence="3 7" id="KW-0812">Transmembrane</keyword>
<protein>
    <recommendedName>
        <fullName evidence="7">Transmembrane 9 superfamily member</fullName>
    </recommendedName>
</protein>
<dbReference type="PANTHER" id="PTHR10766">
    <property type="entry name" value="TRANSMEMBRANE 9 SUPERFAMILY PROTEIN"/>
    <property type="match status" value="1"/>
</dbReference>
<evidence type="ECO:0000313" key="8">
    <source>
        <dbReference type="EMBL" id="CAK9009023.1"/>
    </source>
</evidence>
<dbReference type="Pfam" id="PF02990">
    <property type="entry name" value="EMP70"/>
    <property type="match status" value="1"/>
</dbReference>
<feature type="chain" id="PRO_5044982397" description="Transmembrane 9 superfamily member" evidence="7">
    <location>
        <begin position="17"/>
        <end position="608"/>
    </location>
</feature>
<evidence type="ECO:0000256" key="3">
    <source>
        <dbReference type="ARBA" id="ARBA00022692"/>
    </source>
</evidence>
<sequence length="608" mass="69693">MLAKIVVLGVLDTARTFYLPGVAPTQYEDGARVDLKVNKLTSVKTQLPYGYYTLPFCKPEKVVESVENLGEIMAGDLIENSPYDLRMNEKVNCKLLCTQKLEQNDKDRFRARIDDDYMVNMIVDNLPAATKYIRRSDGNEYMYMNGFPIGVQKNGKYYIYNHLKFLLKFHKSEDFEGSRIVGFEVEPHSIVQATQVDPSEDKDTLMDLDKYPEVIFTFDVSWEESEIRWVSRWDNYLKMTGDKIHWFSILNSLMIMLFLSGMVAMILLRTLYRDITKYNELATAEEAAEETGWKLVHGDVFRKPRFSKLLAVSVGSGIQILGMSVVTLIFALFGFLSPAHRGGLLQSMMMLFTFMGVFGGYSSARLYKVFNGEDWKTNTLMTATLYPGLIFLVFFVLNLLIWGQKSSGAVPFPTMFAVLVLWFGISVPLVFLGSYFGFRREAIELPVRTNHVPRQIPNQAWFMQPVFTCAVGGVLPFGAVFTELFFIMSSLWQHQFYYLFGFLALVLVILLITCAEISIALTYFQLTAENYNWWWRAFMASASSAVYVFLYSMMYFSTRLQIDKLVSTLMYFGYMFIMSLLFGLLTGSIGLTASFYFVRTIYGSIKVD</sequence>
<name>A0ABP0J3Y4_9DINO</name>
<feature type="transmembrane region" description="Helical" evidence="7">
    <location>
        <begin position="459"/>
        <end position="481"/>
    </location>
</feature>
<reference evidence="8 9" key="1">
    <citation type="submission" date="2024-02" db="EMBL/GenBank/DDBJ databases">
        <authorList>
            <person name="Chen Y."/>
            <person name="Shah S."/>
            <person name="Dougan E. K."/>
            <person name="Thang M."/>
            <person name="Chan C."/>
        </authorList>
    </citation>
    <scope>NUCLEOTIDE SEQUENCE [LARGE SCALE GENOMIC DNA]</scope>
</reference>
<evidence type="ECO:0000256" key="7">
    <source>
        <dbReference type="RuleBase" id="RU363079"/>
    </source>
</evidence>